<evidence type="ECO:0000313" key="1">
    <source>
        <dbReference type="EMBL" id="SVD06589.1"/>
    </source>
</evidence>
<proteinExistence type="predicted"/>
<evidence type="ECO:0008006" key="2">
    <source>
        <dbReference type="Google" id="ProtNLM"/>
    </source>
</evidence>
<sequence length="214" mass="24508">MLIDAIIILFNFSSTFTGGGLKRLIAYLEWFDNNGGAHFIVNHRIKDLPLDNKNNTLYYIDSSKIQKALNNQNYLVDIARQIGTDIDLYYSYGIPVPYKVGKVNWFHLSNVLPLIEHSGHGLHLLRSIELKWLGVLIRRNYKNAEVLSAESNYSLSLFPSNLHHNLVVSPNGSDKEIKLFEQSIDLKINDIAVIVGTWFKKDLDNSYNIFLELQ</sequence>
<gene>
    <name evidence="1" type="ORF">METZ01_LOCUS359443</name>
</gene>
<dbReference type="AlphaFoldDB" id="A0A382S9N9"/>
<reference evidence="1" key="1">
    <citation type="submission" date="2018-05" db="EMBL/GenBank/DDBJ databases">
        <authorList>
            <person name="Lanie J.A."/>
            <person name="Ng W.-L."/>
            <person name="Kazmierczak K.M."/>
            <person name="Andrzejewski T.M."/>
            <person name="Davidsen T.M."/>
            <person name="Wayne K.J."/>
            <person name="Tettelin H."/>
            <person name="Glass J.I."/>
            <person name="Rusch D."/>
            <person name="Podicherti R."/>
            <person name="Tsui H.-C.T."/>
            <person name="Winkler M.E."/>
        </authorList>
    </citation>
    <scope>NUCLEOTIDE SEQUENCE</scope>
</reference>
<name>A0A382S9N9_9ZZZZ</name>
<protein>
    <recommendedName>
        <fullName evidence="2">Glycosyltransferase subfamily 4-like N-terminal domain-containing protein</fullName>
    </recommendedName>
</protein>
<organism evidence="1">
    <name type="scientific">marine metagenome</name>
    <dbReference type="NCBI Taxonomy" id="408172"/>
    <lineage>
        <taxon>unclassified sequences</taxon>
        <taxon>metagenomes</taxon>
        <taxon>ecological metagenomes</taxon>
    </lineage>
</organism>
<accession>A0A382S9N9</accession>
<dbReference type="EMBL" id="UINC01127458">
    <property type="protein sequence ID" value="SVD06589.1"/>
    <property type="molecule type" value="Genomic_DNA"/>
</dbReference>
<feature type="non-terminal residue" evidence="1">
    <location>
        <position position="214"/>
    </location>
</feature>